<dbReference type="NCBIfam" id="NF009557">
    <property type="entry name" value="PRK13009.1"/>
    <property type="match status" value="1"/>
</dbReference>
<dbReference type="CDD" id="cd03891">
    <property type="entry name" value="M20_DapE_proteobac"/>
    <property type="match status" value="1"/>
</dbReference>
<evidence type="ECO:0000256" key="3">
    <source>
        <dbReference type="ARBA" id="ARBA00011738"/>
    </source>
</evidence>
<dbReference type="RefSeq" id="WP_015452377.1">
    <property type="nucleotide sequence ID" value="NC_020549.1"/>
</dbReference>
<evidence type="ECO:0000256" key="8">
    <source>
        <dbReference type="ARBA" id="ARBA00022801"/>
    </source>
</evidence>
<keyword evidence="7 15" id="KW-0479">Metal-binding</keyword>
<feature type="active site" description="Proton acceptor" evidence="15">
    <location>
        <position position="138"/>
    </location>
</feature>
<evidence type="ECO:0000256" key="7">
    <source>
        <dbReference type="ARBA" id="ARBA00022723"/>
    </source>
</evidence>
<dbReference type="InterPro" id="IPR011650">
    <property type="entry name" value="Peptidase_M20_dimer"/>
</dbReference>
<keyword evidence="10 15" id="KW-0220">Diaminopimelate biosynthesis</keyword>
<evidence type="ECO:0000256" key="9">
    <source>
        <dbReference type="ARBA" id="ARBA00022833"/>
    </source>
</evidence>
<feature type="binding site" evidence="15">
    <location>
        <position position="167"/>
    </location>
    <ligand>
        <name>Zn(2+)</name>
        <dbReference type="ChEBI" id="CHEBI:29105"/>
        <label>1</label>
    </ligand>
</feature>
<dbReference type="PROSITE" id="PS00759">
    <property type="entry name" value="ARGE_DAPE_CPG2_2"/>
    <property type="match status" value="1"/>
</dbReference>
<evidence type="ECO:0000256" key="5">
    <source>
        <dbReference type="ARBA" id="ARBA00022391"/>
    </source>
</evidence>
<evidence type="ECO:0000256" key="4">
    <source>
        <dbReference type="ARBA" id="ARBA00011921"/>
    </source>
</evidence>
<protein>
    <recommendedName>
        <fullName evidence="5 15">Succinyl-diaminopimelate desuccinylase</fullName>
        <shortName evidence="15">SDAP desuccinylase</shortName>
        <ecNumber evidence="4 15">3.5.1.18</ecNumber>
    </recommendedName>
    <alternativeName>
        <fullName evidence="13 15">N-succinyl-LL-2,6-diaminoheptanedioate amidohydrolase</fullName>
    </alternativeName>
</protein>
<feature type="domain" description="Peptidase M20 dimerisation" evidence="16">
    <location>
        <begin position="180"/>
        <end position="280"/>
    </location>
</feature>
<name>A0ABN4B0B1_LIBAS</name>
<evidence type="ECO:0000256" key="15">
    <source>
        <dbReference type="HAMAP-Rule" id="MF_01690"/>
    </source>
</evidence>
<evidence type="ECO:0000256" key="13">
    <source>
        <dbReference type="ARBA" id="ARBA00031891"/>
    </source>
</evidence>
<dbReference type="GeneID" id="93076787"/>
<evidence type="ECO:0000256" key="2">
    <source>
        <dbReference type="ARBA" id="ARBA00006746"/>
    </source>
</evidence>
<dbReference type="PANTHER" id="PTHR43808">
    <property type="entry name" value="ACETYLORNITHINE DEACETYLASE"/>
    <property type="match status" value="1"/>
</dbReference>
<gene>
    <name evidence="15" type="primary">dapE</name>
    <name evidence="17" type="ORF">WSI_02050</name>
</gene>
<dbReference type="PROSITE" id="PS00758">
    <property type="entry name" value="ARGE_DAPE_CPG2_1"/>
    <property type="match status" value="1"/>
</dbReference>
<evidence type="ECO:0000256" key="1">
    <source>
        <dbReference type="ARBA" id="ARBA00005130"/>
    </source>
</evidence>
<comment type="function">
    <text evidence="15">Catalyzes the hydrolysis of N-succinyl-L,L-diaminopimelic acid (SDAP), forming succinate and LL-2,6-diaminopimelate (DAP), an intermediate involved in the bacterial biosynthesis of lysine and meso-diaminopimelic acid, an essential component of bacterial cell walls.</text>
</comment>
<dbReference type="SUPFAM" id="SSF55031">
    <property type="entry name" value="Bacterial exopeptidase dimerisation domain"/>
    <property type="match status" value="1"/>
</dbReference>
<sequence length="389" mass="43104">MTPDCLEHLIQLIKCPSVTPQDGGAFFILVNTLKLLGFSIEEKDFQTKNTSIVKNLYARFGTEAPHLMFAGHIDVVPPGDFNHWTYPPFSATIAEGKIYGRGIVDMKGSIACFIAAVARFIPKYKNFGSISLLITGDEEGPAINGTKKMLSWIEKKGEKWDACIVGEPTCNHIIGDTIKIGRRGSLSGEITIHGKQGHVAYPHLTENPIRGLIPLLHQLTNIGFDTGNTTFSPTNMEITTIDVGNPSKNVIPAQVKMSFNIRFNDLWNEKTLKEEIRSRLIKGIQNVPKLSHTVHFSSPVSPVFLTHDRKLTSLLSKSIYNTTGNIPLLSTSGGTSDARFIKDYCPVIEFGLVGRTMHALNENASLQDLEDLTCIYENFLQNWFITPSQ</sequence>
<feature type="binding site" evidence="15">
    <location>
        <position position="105"/>
    </location>
    <ligand>
        <name>Zn(2+)</name>
        <dbReference type="ChEBI" id="CHEBI:29105"/>
        <label>1</label>
    </ligand>
</feature>
<dbReference type="HAMAP" id="MF_01690">
    <property type="entry name" value="DapE"/>
    <property type="match status" value="1"/>
</dbReference>
<dbReference type="NCBIfam" id="TIGR01246">
    <property type="entry name" value="dapE_proteo"/>
    <property type="match status" value="1"/>
</dbReference>
<keyword evidence="11 15" id="KW-0457">Lysine biosynthesis</keyword>
<evidence type="ECO:0000259" key="16">
    <source>
        <dbReference type="Pfam" id="PF07687"/>
    </source>
</evidence>
<evidence type="ECO:0000256" key="11">
    <source>
        <dbReference type="ARBA" id="ARBA00023154"/>
    </source>
</evidence>
<comment type="catalytic activity">
    <reaction evidence="14 15">
        <text>N-succinyl-(2S,6S)-2,6-diaminopimelate + H2O = (2S,6S)-2,6-diaminopimelate + succinate</text>
        <dbReference type="Rhea" id="RHEA:22608"/>
        <dbReference type="ChEBI" id="CHEBI:15377"/>
        <dbReference type="ChEBI" id="CHEBI:30031"/>
        <dbReference type="ChEBI" id="CHEBI:57609"/>
        <dbReference type="ChEBI" id="CHEBI:58087"/>
        <dbReference type="EC" id="3.5.1.18"/>
    </reaction>
</comment>
<keyword evidence="9 15" id="KW-0862">Zinc</keyword>
<dbReference type="InterPro" id="IPR050072">
    <property type="entry name" value="Peptidase_M20A"/>
</dbReference>
<keyword evidence="6 15" id="KW-0028">Amino-acid biosynthesis</keyword>
<dbReference type="InterPro" id="IPR005941">
    <property type="entry name" value="DapE_proteobac"/>
</dbReference>
<comment type="subunit">
    <text evidence="3 15">Homodimer.</text>
</comment>
<dbReference type="SUPFAM" id="SSF53187">
    <property type="entry name" value="Zn-dependent exopeptidases"/>
    <property type="match status" value="1"/>
</dbReference>
<dbReference type="InterPro" id="IPR036264">
    <property type="entry name" value="Bact_exopeptidase_dim_dom"/>
</dbReference>
<dbReference type="Pfam" id="PF01546">
    <property type="entry name" value="Peptidase_M20"/>
    <property type="match status" value="1"/>
</dbReference>
<dbReference type="EMBL" id="CP004005">
    <property type="protein sequence ID" value="AGH16780.1"/>
    <property type="molecule type" value="Genomic_DNA"/>
</dbReference>
<dbReference type="Proteomes" id="UP000011820">
    <property type="component" value="Chromosome"/>
</dbReference>
<dbReference type="EC" id="3.5.1.18" evidence="4 15"/>
<keyword evidence="12 15" id="KW-0170">Cobalt</keyword>
<evidence type="ECO:0000256" key="14">
    <source>
        <dbReference type="ARBA" id="ARBA00051301"/>
    </source>
</evidence>
<dbReference type="InterPro" id="IPR001261">
    <property type="entry name" value="ArgE/DapE_CS"/>
</dbReference>
<accession>A0ABN4B0B1</accession>
<comment type="pathway">
    <text evidence="1 15">Amino-acid biosynthesis; L-lysine biosynthesis via DAP pathway; LL-2,6-diaminopimelate from (S)-tetrahydrodipicolinate (succinylase route): step 3/3.</text>
</comment>
<proteinExistence type="inferred from homology"/>
<evidence type="ECO:0000313" key="18">
    <source>
        <dbReference type="Proteomes" id="UP000011820"/>
    </source>
</evidence>
<feature type="active site" evidence="15">
    <location>
        <position position="74"/>
    </location>
</feature>
<organism evidence="17 18">
    <name type="scientific">Candidatus Liberibacter asiaticus str. gxpsy</name>
    <dbReference type="NCBI Taxonomy" id="1174529"/>
    <lineage>
        <taxon>Bacteria</taxon>
        <taxon>Pseudomonadati</taxon>
        <taxon>Pseudomonadota</taxon>
        <taxon>Alphaproteobacteria</taxon>
        <taxon>Hyphomicrobiales</taxon>
        <taxon>Rhizobiaceae</taxon>
        <taxon>Liberibacter</taxon>
    </lineage>
</organism>
<reference evidence="17 18" key="1">
    <citation type="journal article" date="2013" name="Genome Announc.">
        <title>Complete Genome Sequence of a Chinese Strain of 'Candidatus Liberibacter asiaticus'.</title>
        <authorList>
            <person name="Lin H."/>
            <person name="Han C.S."/>
            <person name="Liu B."/>
            <person name="Lou B."/>
            <person name="Bai X."/>
            <person name="Deng C."/>
            <person name="Civerolo E.L."/>
            <person name="Gupta G."/>
        </authorList>
    </citation>
    <scope>NUCLEOTIDE SEQUENCE [LARGE SCALE GENOMIC DNA]</scope>
    <source>
        <strain evidence="18">gxpsy</strain>
    </source>
</reference>
<feature type="binding site" evidence="15">
    <location>
        <position position="139"/>
    </location>
    <ligand>
        <name>Zn(2+)</name>
        <dbReference type="ChEBI" id="CHEBI:29105"/>
        <label>2</label>
    </ligand>
</feature>
<keyword evidence="8 15" id="KW-0378">Hydrolase</keyword>
<comment type="cofactor">
    <cofactor evidence="15">
        <name>Zn(2+)</name>
        <dbReference type="ChEBI" id="CHEBI:29105"/>
    </cofactor>
    <cofactor evidence="15">
        <name>Co(2+)</name>
        <dbReference type="ChEBI" id="CHEBI:48828"/>
    </cofactor>
    <text evidence="15">Binds 2 Zn(2+) or Co(2+) ions per subunit.</text>
</comment>
<keyword evidence="18" id="KW-1185">Reference proteome</keyword>
<dbReference type="PANTHER" id="PTHR43808:SF31">
    <property type="entry name" value="N-ACETYL-L-CITRULLINE DEACETYLASE"/>
    <property type="match status" value="1"/>
</dbReference>
<feature type="binding site" evidence="15">
    <location>
        <position position="358"/>
    </location>
    <ligand>
        <name>Zn(2+)</name>
        <dbReference type="ChEBI" id="CHEBI:29105"/>
        <label>2</label>
    </ligand>
</feature>
<evidence type="ECO:0000256" key="10">
    <source>
        <dbReference type="ARBA" id="ARBA00022915"/>
    </source>
</evidence>
<dbReference type="InterPro" id="IPR002933">
    <property type="entry name" value="Peptidase_M20"/>
</dbReference>
<dbReference type="Gene3D" id="3.40.630.10">
    <property type="entry name" value="Zn peptidases"/>
    <property type="match status" value="2"/>
</dbReference>
<feature type="binding site" evidence="15">
    <location>
        <position position="72"/>
    </location>
    <ligand>
        <name>Zn(2+)</name>
        <dbReference type="ChEBI" id="CHEBI:29105"/>
        <label>1</label>
    </ligand>
</feature>
<dbReference type="Gene3D" id="3.30.70.360">
    <property type="match status" value="1"/>
</dbReference>
<evidence type="ECO:0000256" key="6">
    <source>
        <dbReference type="ARBA" id="ARBA00022605"/>
    </source>
</evidence>
<evidence type="ECO:0000256" key="12">
    <source>
        <dbReference type="ARBA" id="ARBA00023285"/>
    </source>
</evidence>
<comment type="similarity">
    <text evidence="2 15">Belongs to the peptidase M20A family. DapE subfamily.</text>
</comment>
<feature type="binding site" evidence="15">
    <location>
        <position position="105"/>
    </location>
    <ligand>
        <name>Zn(2+)</name>
        <dbReference type="ChEBI" id="CHEBI:29105"/>
        <label>2</label>
    </ligand>
</feature>
<evidence type="ECO:0000313" key="17">
    <source>
        <dbReference type="EMBL" id="AGH16780.1"/>
    </source>
</evidence>
<dbReference type="Pfam" id="PF07687">
    <property type="entry name" value="M20_dimer"/>
    <property type="match status" value="1"/>
</dbReference>